<dbReference type="SUPFAM" id="SSF52172">
    <property type="entry name" value="CheY-like"/>
    <property type="match status" value="1"/>
</dbReference>
<evidence type="ECO:0000313" key="5">
    <source>
        <dbReference type="Proteomes" id="UP000060487"/>
    </source>
</evidence>
<dbReference type="PROSITE" id="PS50110">
    <property type="entry name" value="RESPONSE_REGULATORY"/>
    <property type="match status" value="1"/>
</dbReference>
<comment type="caution">
    <text evidence="4">The sequence shown here is derived from an EMBL/GenBank/DDBJ whole genome shotgun (WGS) entry which is preliminary data.</text>
</comment>
<dbReference type="SUPFAM" id="SSF81606">
    <property type="entry name" value="PP2C-like"/>
    <property type="match status" value="1"/>
</dbReference>
<dbReference type="Pfam" id="PF07228">
    <property type="entry name" value="SpoIIE"/>
    <property type="match status" value="1"/>
</dbReference>
<keyword evidence="5" id="KW-1185">Reference proteome</keyword>
<dbReference type="EC" id="3.1.3.3" evidence="4"/>
<sequence length="566" mass="62998">MDASVLPPIDDLDDLFADDTEGDVTAVVSKDKWKVMIVDDEPGVHDATILSLMDVVFDNKGITFLQAYTGAEAKTLIEDNPDCCVILLDVVMETDDAGLQVVKYIRDTLNNNLVRIILRTGQPGQAPEDKVIMQYEINDYKSKNELTKQKLFTAIISTLRDYRNLVTINGTKRGLEQIIVAFPSLFEVKSMEDFISGILTQLASLLRLDENSVYHLDSSFLVGSATGNITIVKGTGAYGQHNGRLASEVFKPGEFDMLLSAEAQKKSIFAGNSCAVYFRNKPSHYNMVYINSHRELNEIDRNMIEIFCNNISMAFENIEKHKIEESMKLAKDIQAGMLPVNFSDTSASGIDIYAFMRPAKEVGGDLYDFFFIDDTRLCFVVGDVADKGVPAAFFMAVTKTLLRVIARVYTDPGEILQIVNADLCKDNEKSMFVTVFLGIIDTATGICTFSNGGHNPPYMIYSSGEVKPLDEASAIPLGLMDQQRFTADELTFSSGDTIFLFTDGVTEAMDAQDRLFNEDRLIELLRENRGRSSKEIVENVVSRLGQFTAGAEQSDDITILCFNWKR</sequence>
<dbReference type="InterPro" id="IPR001932">
    <property type="entry name" value="PPM-type_phosphatase-like_dom"/>
</dbReference>
<evidence type="ECO:0000256" key="2">
    <source>
        <dbReference type="PROSITE-ProRule" id="PRU00169"/>
    </source>
</evidence>
<dbReference type="PANTHER" id="PTHR43156:SF2">
    <property type="entry name" value="STAGE II SPORULATION PROTEIN E"/>
    <property type="match status" value="1"/>
</dbReference>
<dbReference type="InterPro" id="IPR021800">
    <property type="entry name" value="DUF3369"/>
</dbReference>
<dbReference type="SMART" id="SM00331">
    <property type="entry name" value="PP2C_SIG"/>
    <property type="match status" value="1"/>
</dbReference>
<evidence type="ECO:0000259" key="3">
    <source>
        <dbReference type="PROSITE" id="PS50110"/>
    </source>
</evidence>
<dbReference type="InterPro" id="IPR036457">
    <property type="entry name" value="PPM-type-like_dom_sf"/>
</dbReference>
<dbReference type="InterPro" id="IPR052016">
    <property type="entry name" value="Bact_Sigma-Reg"/>
</dbReference>
<dbReference type="InterPro" id="IPR001789">
    <property type="entry name" value="Sig_transdc_resp-reg_receiver"/>
</dbReference>
<accession>A0ABR5SCC5</accession>
<gene>
    <name evidence="4" type="ORF">ASN18_2671</name>
</gene>
<dbReference type="Pfam" id="PF11849">
    <property type="entry name" value="DUF3369"/>
    <property type="match status" value="1"/>
</dbReference>
<dbReference type="Gene3D" id="3.40.50.2300">
    <property type="match status" value="1"/>
</dbReference>
<dbReference type="SMART" id="SM00448">
    <property type="entry name" value="REC"/>
    <property type="match status" value="1"/>
</dbReference>
<protein>
    <submittedName>
        <fullName evidence="4">Metal-dependent phosphohydrolase</fullName>
        <ecNumber evidence="4">3.1.3.3</ecNumber>
    </submittedName>
</protein>
<evidence type="ECO:0000256" key="1">
    <source>
        <dbReference type="ARBA" id="ARBA00022801"/>
    </source>
</evidence>
<feature type="modified residue" description="4-aspartylphosphate" evidence="2">
    <location>
        <position position="89"/>
    </location>
</feature>
<dbReference type="InterPro" id="IPR011006">
    <property type="entry name" value="CheY-like_superfamily"/>
</dbReference>
<keyword evidence="2" id="KW-0597">Phosphoprotein</keyword>
<dbReference type="EMBL" id="LNQR01000102">
    <property type="protein sequence ID" value="KWT79698.1"/>
    <property type="molecule type" value="Genomic_DNA"/>
</dbReference>
<dbReference type="Proteomes" id="UP000060487">
    <property type="component" value="Unassembled WGS sequence"/>
</dbReference>
<evidence type="ECO:0000313" key="4">
    <source>
        <dbReference type="EMBL" id="KWT79698.1"/>
    </source>
</evidence>
<keyword evidence="1 4" id="KW-0378">Hydrolase</keyword>
<organism evidence="4 5">
    <name type="scientific">Candidatus Magnetominusculus xianensis</name>
    <dbReference type="NCBI Taxonomy" id="1748249"/>
    <lineage>
        <taxon>Bacteria</taxon>
        <taxon>Pseudomonadati</taxon>
        <taxon>Nitrospirota</taxon>
        <taxon>Nitrospiria</taxon>
        <taxon>Nitrospirales</taxon>
        <taxon>Nitrospiraceae</taxon>
        <taxon>Candidatus Magnetominusculus</taxon>
    </lineage>
</organism>
<feature type="domain" description="Response regulatory" evidence="3">
    <location>
        <begin position="34"/>
        <end position="158"/>
    </location>
</feature>
<name>A0ABR5SCC5_9BACT</name>
<dbReference type="PANTHER" id="PTHR43156">
    <property type="entry name" value="STAGE II SPORULATION PROTEIN E-RELATED"/>
    <property type="match status" value="1"/>
</dbReference>
<dbReference type="GO" id="GO:0016787">
    <property type="term" value="F:hydrolase activity"/>
    <property type="evidence" value="ECO:0007669"/>
    <property type="project" value="UniProtKB-KW"/>
</dbReference>
<proteinExistence type="predicted"/>
<reference evidence="4 5" key="1">
    <citation type="submission" date="2015-11" db="EMBL/GenBank/DDBJ databases">
        <authorList>
            <person name="Lin W."/>
        </authorList>
    </citation>
    <scope>NUCLEOTIDE SEQUENCE [LARGE SCALE GENOMIC DNA]</scope>
    <source>
        <strain evidence="4 5">HCH-1</strain>
    </source>
</reference>
<dbReference type="Gene3D" id="3.60.40.10">
    <property type="entry name" value="PPM-type phosphatase domain"/>
    <property type="match status" value="1"/>
</dbReference>